<dbReference type="KEGG" id="ehx:EMIHUDRAFT_194939"/>
<dbReference type="GO" id="GO:0003684">
    <property type="term" value="F:damaged DNA binding"/>
    <property type="evidence" value="ECO:0007669"/>
    <property type="project" value="InterPro"/>
</dbReference>
<dbReference type="SUPFAM" id="SSF52980">
    <property type="entry name" value="Restriction endonuclease-like"/>
    <property type="match status" value="1"/>
</dbReference>
<sequence>MRIVSSIRRRLTSKLWSSLRSLRSIANRSLLGRHRARPPNGVVVSTRQRGNPVLAAIKAVPWAYGPTTADFLIPDGACALFLSLRYHLLHPNYLLARLRELRELTPLRLVLLLVDSEAPERPILTVLQQATAHECTLLLGWSVGEVARYVETLRAYAKKGAESDGTFLAQLTDVLTTSRLVNKTDVATLNNTFGPRPSCEQAPWRRGEG</sequence>
<proteinExistence type="inferred from homology"/>
<dbReference type="GO" id="GO:0000110">
    <property type="term" value="C:nucleotide-excision repair factor 1 complex"/>
    <property type="evidence" value="ECO:0007669"/>
    <property type="project" value="TreeGrafter"/>
</dbReference>
<dbReference type="STRING" id="2903.R1G8L0"/>
<keyword evidence="5" id="KW-0234">DNA repair</keyword>
<dbReference type="NCBIfam" id="TIGR00597">
    <property type="entry name" value="rad10"/>
    <property type="match status" value="1"/>
</dbReference>
<dbReference type="CDD" id="cd22325">
    <property type="entry name" value="ERCC1_C-like"/>
    <property type="match status" value="1"/>
</dbReference>
<evidence type="ECO:0000256" key="3">
    <source>
        <dbReference type="ARBA" id="ARBA00022763"/>
    </source>
</evidence>
<evidence type="ECO:0000259" key="7">
    <source>
        <dbReference type="Pfam" id="PF03834"/>
    </source>
</evidence>
<dbReference type="Proteomes" id="UP000013827">
    <property type="component" value="Unassembled WGS sequence"/>
</dbReference>
<dbReference type="eggNOG" id="KOG2841">
    <property type="taxonomic scope" value="Eukaryota"/>
</dbReference>
<comment type="similarity">
    <text evidence="2">Belongs to the ERCC1/RAD10/SWI10 family.</text>
</comment>
<name>A0A0D3L2D9_EMIH1</name>
<dbReference type="HOGENOM" id="CLU_1317545_0_0_1"/>
<dbReference type="PANTHER" id="PTHR12749">
    <property type="entry name" value="EXCISION REPAIR CROSS-COMPLEMENTING 1 ERCC1"/>
    <property type="match status" value="1"/>
</dbReference>
<evidence type="ECO:0000313" key="9">
    <source>
        <dbReference type="Proteomes" id="UP000013827"/>
    </source>
</evidence>
<keyword evidence="6" id="KW-0539">Nucleus</keyword>
<dbReference type="GeneID" id="17287444"/>
<dbReference type="AlphaFoldDB" id="A0A0D3L2D9"/>
<evidence type="ECO:0000256" key="1">
    <source>
        <dbReference type="ARBA" id="ARBA00004123"/>
    </source>
</evidence>
<dbReference type="GO" id="GO:0070522">
    <property type="term" value="C:ERCC4-ERCC1 complex"/>
    <property type="evidence" value="ECO:0007669"/>
    <property type="project" value="TreeGrafter"/>
</dbReference>
<dbReference type="GO" id="GO:0070914">
    <property type="term" value="P:UV-damage excision repair"/>
    <property type="evidence" value="ECO:0007669"/>
    <property type="project" value="TreeGrafter"/>
</dbReference>
<evidence type="ECO:0000256" key="4">
    <source>
        <dbReference type="ARBA" id="ARBA00023125"/>
    </source>
</evidence>
<accession>A0A0D3L2D9</accession>
<dbReference type="InterPro" id="IPR011335">
    <property type="entry name" value="Restrct_endonuc-II-like"/>
</dbReference>
<dbReference type="RefSeq" id="XP_005794603.1">
    <property type="nucleotide sequence ID" value="XM_005794546.1"/>
</dbReference>
<dbReference type="InterPro" id="IPR047260">
    <property type="entry name" value="ERCC1-like_central_dom"/>
</dbReference>
<evidence type="ECO:0000256" key="2">
    <source>
        <dbReference type="ARBA" id="ARBA00008283"/>
    </source>
</evidence>
<evidence type="ECO:0000256" key="5">
    <source>
        <dbReference type="ARBA" id="ARBA00023204"/>
    </source>
</evidence>
<organism evidence="8 9">
    <name type="scientific">Emiliania huxleyi (strain CCMP1516)</name>
    <dbReference type="NCBI Taxonomy" id="280463"/>
    <lineage>
        <taxon>Eukaryota</taxon>
        <taxon>Haptista</taxon>
        <taxon>Haptophyta</taxon>
        <taxon>Prymnesiophyceae</taxon>
        <taxon>Isochrysidales</taxon>
        <taxon>Noelaerhabdaceae</taxon>
        <taxon>Emiliania</taxon>
    </lineage>
</organism>
<evidence type="ECO:0000256" key="6">
    <source>
        <dbReference type="ARBA" id="ARBA00023242"/>
    </source>
</evidence>
<dbReference type="Pfam" id="PF03834">
    <property type="entry name" value="Rad10"/>
    <property type="match status" value="1"/>
</dbReference>
<dbReference type="PANTHER" id="PTHR12749:SF0">
    <property type="entry name" value="DNA EXCISION REPAIR PROTEIN ERCC-1"/>
    <property type="match status" value="1"/>
</dbReference>
<dbReference type="PaxDb" id="2903-EOD42174"/>
<dbReference type="GO" id="GO:0006312">
    <property type="term" value="P:mitotic recombination"/>
    <property type="evidence" value="ECO:0007669"/>
    <property type="project" value="TreeGrafter"/>
</dbReference>
<dbReference type="FunFam" id="3.40.50.10130:FF:000001">
    <property type="entry name" value="DNA excision repair protein ERCC-1"/>
    <property type="match status" value="1"/>
</dbReference>
<dbReference type="Gene3D" id="3.40.50.10130">
    <property type="match status" value="1"/>
</dbReference>
<comment type="subcellular location">
    <subcellularLocation>
        <location evidence="1">Nucleus</location>
    </subcellularLocation>
</comment>
<dbReference type="GO" id="GO:0006302">
    <property type="term" value="P:double-strand break repair"/>
    <property type="evidence" value="ECO:0007669"/>
    <property type="project" value="UniProtKB-ARBA"/>
</dbReference>
<reference evidence="9" key="1">
    <citation type="journal article" date="2013" name="Nature">
        <title>Pan genome of the phytoplankton Emiliania underpins its global distribution.</title>
        <authorList>
            <person name="Read B.A."/>
            <person name="Kegel J."/>
            <person name="Klute M.J."/>
            <person name="Kuo A."/>
            <person name="Lefebvre S.C."/>
            <person name="Maumus F."/>
            <person name="Mayer C."/>
            <person name="Miller J."/>
            <person name="Monier A."/>
            <person name="Salamov A."/>
            <person name="Young J."/>
            <person name="Aguilar M."/>
            <person name="Claverie J.M."/>
            <person name="Frickenhaus S."/>
            <person name="Gonzalez K."/>
            <person name="Herman E.K."/>
            <person name="Lin Y.C."/>
            <person name="Napier J."/>
            <person name="Ogata H."/>
            <person name="Sarno A.F."/>
            <person name="Shmutz J."/>
            <person name="Schroeder D."/>
            <person name="de Vargas C."/>
            <person name="Verret F."/>
            <person name="von Dassow P."/>
            <person name="Valentin K."/>
            <person name="Van de Peer Y."/>
            <person name="Wheeler G."/>
            <person name="Dacks J.B."/>
            <person name="Delwiche C.F."/>
            <person name="Dyhrman S.T."/>
            <person name="Glockner G."/>
            <person name="John U."/>
            <person name="Richards T."/>
            <person name="Worden A.Z."/>
            <person name="Zhang X."/>
            <person name="Grigoriev I.V."/>
            <person name="Allen A.E."/>
            <person name="Bidle K."/>
            <person name="Borodovsky M."/>
            <person name="Bowler C."/>
            <person name="Brownlee C."/>
            <person name="Cock J.M."/>
            <person name="Elias M."/>
            <person name="Gladyshev V.N."/>
            <person name="Groth M."/>
            <person name="Guda C."/>
            <person name="Hadaegh A."/>
            <person name="Iglesias-Rodriguez M.D."/>
            <person name="Jenkins J."/>
            <person name="Jones B.M."/>
            <person name="Lawson T."/>
            <person name="Leese F."/>
            <person name="Lindquist E."/>
            <person name="Lobanov A."/>
            <person name="Lomsadze A."/>
            <person name="Malik S.B."/>
            <person name="Marsh M.E."/>
            <person name="Mackinder L."/>
            <person name="Mock T."/>
            <person name="Mueller-Roeber B."/>
            <person name="Pagarete A."/>
            <person name="Parker M."/>
            <person name="Probert I."/>
            <person name="Quesneville H."/>
            <person name="Raines C."/>
            <person name="Rensing S.A."/>
            <person name="Riano-Pachon D.M."/>
            <person name="Richier S."/>
            <person name="Rokitta S."/>
            <person name="Shiraiwa Y."/>
            <person name="Soanes D.M."/>
            <person name="van der Giezen M."/>
            <person name="Wahlund T.M."/>
            <person name="Williams B."/>
            <person name="Wilson W."/>
            <person name="Wolfe G."/>
            <person name="Wurch L.L."/>
        </authorList>
    </citation>
    <scope>NUCLEOTIDE SEQUENCE</scope>
</reference>
<keyword evidence="9" id="KW-1185">Reference proteome</keyword>
<reference evidence="8" key="2">
    <citation type="submission" date="2024-10" db="UniProtKB">
        <authorList>
            <consortium name="EnsemblProtists"/>
        </authorList>
    </citation>
    <scope>IDENTIFICATION</scope>
</reference>
<feature type="domain" description="ERCC1-like central" evidence="7">
    <location>
        <begin position="42"/>
        <end position="153"/>
    </location>
</feature>
<keyword evidence="4" id="KW-0238">DNA-binding</keyword>
<keyword evidence="3" id="KW-0227">DNA damage</keyword>
<dbReference type="InterPro" id="IPR004579">
    <property type="entry name" value="ERCC1/RAD10/SWI10"/>
</dbReference>
<dbReference type="GO" id="GO:0003697">
    <property type="term" value="F:single-stranded DNA binding"/>
    <property type="evidence" value="ECO:0007669"/>
    <property type="project" value="TreeGrafter"/>
</dbReference>
<evidence type="ECO:0000313" key="8">
    <source>
        <dbReference type="EnsemblProtists" id="EOD42174"/>
    </source>
</evidence>
<dbReference type="EnsemblProtists" id="EOD42174">
    <property type="protein sequence ID" value="EOD42174"/>
    <property type="gene ID" value="EMIHUDRAFT_194939"/>
</dbReference>
<protein>
    <recommendedName>
        <fullName evidence="7">ERCC1-like central domain-containing protein</fullName>
    </recommendedName>
</protein>